<dbReference type="Gene3D" id="1.10.8.270">
    <property type="entry name" value="putative rabgap domain of human tbc1 domain family member 14 like domains"/>
    <property type="match status" value="1"/>
</dbReference>
<dbReference type="PANTHER" id="PTHR47219">
    <property type="entry name" value="RAB GTPASE-ACTIVATING PROTEIN 1-LIKE"/>
    <property type="match status" value="1"/>
</dbReference>
<name>A0A165FBR3_9APHY</name>
<dbReference type="Proteomes" id="UP000076871">
    <property type="component" value="Unassembled WGS sequence"/>
</dbReference>
<sequence>MLDKPRDSGEPDGFSRPPSSDIRIPRTSQSDNQRLSVPRVLSNCSSLSTSTDSRISAGYEHESKYSDALSNFTTSSSSASTGLPKSPRPQTLGSLSDDDTPRASSSSTVQPQEKASITTASQPSLSSPPAPSQPLLTPVSSPPRLSTATSSPSSAPSIAPLPGEDADGFHVRSTYAQLETCGVRGDGIEEGVERTRARVGGSRASELAALHALGDETEKKRELTPQEVEMLASLDRYGFYVTPSHDRIILLPAAPLRQPFTRLTTANTSGPSSAPLLPSLPPVLPPQKELSRVAKWGRMLEARSRDTGRNIDSWGIKPSKEHKLRERTFKGIPDRWRTAAWDTLLCRFSKHGKAETKHLTDQYFEALDLPSTYDVQIDLDVPRTISGHVMFRTRYGQGQRSLFHVLHSFSLHCETCGYCQGMGPIAATLLCYFEPERVYASLVRLHDAYQMHTIFGPGFPGLLESIYVQERVMEEMLPAVYAAFKKHMVSTTSYATKWYITLFANSVPFQTQLRLWDAFLLEGYDIFVVVAVAIVWVYRDHITSSHASFETVLSLLSSFFVPEDENALLAWIEKVLSDKKLRSNMQQWRKDWQRLVASGEHNNALL</sequence>
<dbReference type="InParanoid" id="A0A165FBR3"/>
<dbReference type="InterPro" id="IPR035969">
    <property type="entry name" value="Rab-GAP_TBC_sf"/>
</dbReference>
<organism evidence="3 4">
    <name type="scientific">Laetiporus sulphureus 93-53</name>
    <dbReference type="NCBI Taxonomy" id="1314785"/>
    <lineage>
        <taxon>Eukaryota</taxon>
        <taxon>Fungi</taxon>
        <taxon>Dikarya</taxon>
        <taxon>Basidiomycota</taxon>
        <taxon>Agaricomycotina</taxon>
        <taxon>Agaricomycetes</taxon>
        <taxon>Polyporales</taxon>
        <taxon>Laetiporus</taxon>
    </lineage>
</organism>
<dbReference type="Gene3D" id="1.10.472.80">
    <property type="entry name" value="Ypt/Rab-GAP domain of gyp1p, domain 3"/>
    <property type="match status" value="1"/>
</dbReference>
<feature type="compositionally biased region" description="Polar residues" evidence="1">
    <location>
        <begin position="26"/>
        <end position="35"/>
    </location>
</feature>
<protein>
    <submittedName>
        <fullName evidence="3">RabGAP/TBC</fullName>
    </submittedName>
</protein>
<dbReference type="EMBL" id="KV427614">
    <property type="protein sequence ID" value="KZT08728.1"/>
    <property type="molecule type" value="Genomic_DNA"/>
</dbReference>
<gene>
    <name evidence="3" type="ORF">LAESUDRAFT_696977</name>
</gene>
<dbReference type="AlphaFoldDB" id="A0A165FBR3"/>
<dbReference type="GO" id="GO:0031267">
    <property type="term" value="F:small GTPase binding"/>
    <property type="evidence" value="ECO:0007669"/>
    <property type="project" value="TreeGrafter"/>
</dbReference>
<feature type="compositionally biased region" description="Low complexity" evidence="1">
    <location>
        <begin position="133"/>
        <end position="162"/>
    </location>
</feature>
<evidence type="ECO:0000259" key="2">
    <source>
        <dbReference type="PROSITE" id="PS50086"/>
    </source>
</evidence>
<dbReference type="PANTHER" id="PTHR47219:SF9">
    <property type="entry name" value="GTPASE ACTIVATING PROTEIN AND CENTROSOME-ASSOCIATED, ISOFORM B"/>
    <property type="match status" value="1"/>
</dbReference>
<dbReference type="OrthoDB" id="294251at2759"/>
<dbReference type="GO" id="GO:0005096">
    <property type="term" value="F:GTPase activator activity"/>
    <property type="evidence" value="ECO:0007669"/>
    <property type="project" value="TreeGrafter"/>
</dbReference>
<feature type="compositionally biased region" description="Polar residues" evidence="1">
    <location>
        <begin position="102"/>
        <end position="117"/>
    </location>
</feature>
<evidence type="ECO:0000313" key="3">
    <source>
        <dbReference type="EMBL" id="KZT08728.1"/>
    </source>
</evidence>
<dbReference type="InterPro" id="IPR050302">
    <property type="entry name" value="Rab_GAP_TBC_domain"/>
</dbReference>
<feature type="region of interest" description="Disordered" evidence="1">
    <location>
        <begin position="1"/>
        <end position="166"/>
    </location>
</feature>
<evidence type="ECO:0000256" key="1">
    <source>
        <dbReference type="SAM" id="MobiDB-lite"/>
    </source>
</evidence>
<dbReference type="InterPro" id="IPR000195">
    <property type="entry name" value="Rab-GAP-TBC_dom"/>
</dbReference>
<feature type="domain" description="Rab-GAP TBC" evidence="2">
    <location>
        <begin position="331"/>
        <end position="523"/>
    </location>
</feature>
<dbReference type="STRING" id="1314785.A0A165FBR3"/>
<dbReference type="GeneID" id="63823318"/>
<dbReference type="SMART" id="SM00164">
    <property type="entry name" value="TBC"/>
    <property type="match status" value="1"/>
</dbReference>
<feature type="compositionally biased region" description="Low complexity" evidence="1">
    <location>
        <begin position="42"/>
        <end position="56"/>
    </location>
</feature>
<dbReference type="SUPFAM" id="SSF47923">
    <property type="entry name" value="Ypt/Rab-GAP domain of gyp1p"/>
    <property type="match status" value="2"/>
</dbReference>
<proteinExistence type="predicted"/>
<dbReference type="PROSITE" id="PS50086">
    <property type="entry name" value="TBC_RABGAP"/>
    <property type="match status" value="1"/>
</dbReference>
<accession>A0A165FBR3</accession>
<dbReference type="FunFam" id="1.10.8.270:FF:000023">
    <property type="entry name" value="TBC domain-containing protein C1778.09"/>
    <property type="match status" value="1"/>
</dbReference>
<dbReference type="RefSeq" id="XP_040766468.1">
    <property type="nucleotide sequence ID" value="XM_040906289.1"/>
</dbReference>
<dbReference type="Pfam" id="PF00566">
    <property type="entry name" value="RabGAP-TBC"/>
    <property type="match status" value="1"/>
</dbReference>
<reference evidence="3 4" key="1">
    <citation type="journal article" date="2016" name="Mol. Biol. Evol.">
        <title>Comparative Genomics of Early-Diverging Mushroom-Forming Fungi Provides Insights into the Origins of Lignocellulose Decay Capabilities.</title>
        <authorList>
            <person name="Nagy L.G."/>
            <person name="Riley R."/>
            <person name="Tritt A."/>
            <person name="Adam C."/>
            <person name="Daum C."/>
            <person name="Floudas D."/>
            <person name="Sun H."/>
            <person name="Yadav J.S."/>
            <person name="Pangilinan J."/>
            <person name="Larsson K.H."/>
            <person name="Matsuura K."/>
            <person name="Barry K."/>
            <person name="Labutti K."/>
            <person name="Kuo R."/>
            <person name="Ohm R.A."/>
            <person name="Bhattacharya S.S."/>
            <person name="Shirouzu T."/>
            <person name="Yoshinaga Y."/>
            <person name="Martin F.M."/>
            <person name="Grigoriev I.V."/>
            <person name="Hibbett D.S."/>
        </authorList>
    </citation>
    <scope>NUCLEOTIDE SEQUENCE [LARGE SCALE GENOMIC DNA]</scope>
    <source>
        <strain evidence="3 4">93-53</strain>
    </source>
</reference>
<keyword evidence="4" id="KW-1185">Reference proteome</keyword>
<evidence type="ECO:0000313" key="4">
    <source>
        <dbReference type="Proteomes" id="UP000076871"/>
    </source>
</evidence>